<dbReference type="SMART" id="SM00382">
    <property type="entry name" value="AAA"/>
    <property type="match status" value="1"/>
</dbReference>
<keyword evidence="9" id="KW-1185">Reference proteome</keyword>
<name>A0A1G6HKA9_9GAMM</name>
<dbReference type="PANTHER" id="PTHR42794:SF1">
    <property type="entry name" value="HEMIN IMPORT ATP-BINDING PROTEIN HMUV"/>
    <property type="match status" value="1"/>
</dbReference>
<dbReference type="STRING" id="1219383.SAMN05421733_106102"/>
<dbReference type="PANTHER" id="PTHR42794">
    <property type="entry name" value="HEMIN IMPORT ATP-BINDING PROTEIN HMUV"/>
    <property type="match status" value="1"/>
</dbReference>
<evidence type="ECO:0000313" key="8">
    <source>
        <dbReference type="EMBL" id="SDB94689.1"/>
    </source>
</evidence>
<dbReference type="GO" id="GO:0005524">
    <property type="term" value="F:ATP binding"/>
    <property type="evidence" value="ECO:0007669"/>
    <property type="project" value="UniProtKB-KW"/>
</dbReference>
<dbReference type="InterPro" id="IPR017871">
    <property type="entry name" value="ABC_transporter-like_CS"/>
</dbReference>
<evidence type="ECO:0000256" key="3">
    <source>
        <dbReference type="ARBA" id="ARBA00022741"/>
    </source>
</evidence>
<keyword evidence="4 8" id="KW-0067">ATP-binding</keyword>
<evidence type="ECO:0000313" key="9">
    <source>
        <dbReference type="Proteomes" id="UP000242501"/>
    </source>
</evidence>
<evidence type="ECO:0000256" key="2">
    <source>
        <dbReference type="ARBA" id="ARBA00022448"/>
    </source>
</evidence>
<dbReference type="Proteomes" id="UP000242501">
    <property type="component" value="Unassembled WGS sequence"/>
</dbReference>
<dbReference type="FunFam" id="3.40.50.300:FF:000134">
    <property type="entry name" value="Iron-enterobactin ABC transporter ATP-binding protein"/>
    <property type="match status" value="1"/>
</dbReference>
<protein>
    <submittedName>
        <fullName evidence="8">Iron complex transport system ATP-binding protein</fullName>
    </submittedName>
</protein>
<dbReference type="InterPro" id="IPR003593">
    <property type="entry name" value="AAA+_ATPase"/>
</dbReference>
<dbReference type="SUPFAM" id="SSF52540">
    <property type="entry name" value="P-loop containing nucleoside triphosphate hydrolases"/>
    <property type="match status" value="1"/>
</dbReference>
<dbReference type="InterPro" id="IPR027417">
    <property type="entry name" value="P-loop_NTPase"/>
</dbReference>
<keyword evidence="3" id="KW-0547">Nucleotide-binding</keyword>
<dbReference type="InterPro" id="IPR003439">
    <property type="entry name" value="ABC_transporter-like_ATP-bd"/>
</dbReference>
<evidence type="ECO:0000259" key="7">
    <source>
        <dbReference type="PROSITE" id="PS50893"/>
    </source>
</evidence>
<comment type="similarity">
    <text evidence="1">Belongs to the ABC transporter superfamily.</text>
</comment>
<evidence type="ECO:0000256" key="5">
    <source>
        <dbReference type="ARBA" id="ARBA00022967"/>
    </source>
</evidence>
<accession>A0A1G6HKA9</accession>
<reference evidence="9" key="1">
    <citation type="submission" date="2016-09" db="EMBL/GenBank/DDBJ databases">
        <authorList>
            <person name="Varghese N."/>
            <person name="Submissions S."/>
        </authorList>
    </citation>
    <scope>NUCLEOTIDE SEQUENCE [LARGE SCALE GENOMIC DNA]</scope>
    <source>
        <strain evidence="9">ANC 4422</strain>
    </source>
</reference>
<dbReference type="CDD" id="cd03214">
    <property type="entry name" value="ABC_Iron-Siderophores_B12_Hemin"/>
    <property type="match status" value="1"/>
</dbReference>
<dbReference type="OrthoDB" id="5292475at2"/>
<gene>
    <name evidence="8" type="ORF">SAMN05421733_106102</name>
</gene>
<comment type="function">
    <text evidence="6">Part of the ABC transporter complex HmuTUV involved in hemin import. Responsible for energy coupling to the transport system.</text>
</comment>
<dbReference type="GO" id="GO:0016887">
    <property type="term" value="F:ATP hydrolysis activity"/>
    <property type="evidence" value="ECO:0007669"/>
    <property type="project" value="InterPro"/>
</dbReference>
<organism evidence="8 9">
    <name type="scientific">Acinetobacter boissieri</name>
    <dbReference type="NCBI Taxonomy" id="1219383"/>
    <lineage>
        <taxon>Bacteria</taxon>
        <taxon>Pseudomonadati</taxon>
        <taxon>Pseudomonadota</taxon>
        <taxon>Gammaproteobacteria</taxon>
        <taxon>Moraxellales</taxon>
        <taxon>Moraxellaceae</taxon>
        <taxon>Acinetobacter</taxon>
    </lineage>
</organism>
<dbReference type="Pfam" id="PF00005">
    <property type="entry name" value="ABC_tran"/>
    <property type="match status" value="1"/>
</dbReference>
<dbReference type="RefSeq" id="WP_092748211.1">
    <property type="nucleotide sequence ID" value="NZ_FMYL01000006.1"/>
</dbReference>
<evidence type="ECO:0000256" key="4">
    <source>
        <dbReference type="ARBA" id="ARBA00022840"/>
    </source>
</evidence>
<keyword evidence="2" id="KW-0813">Transport</keyword>
<dbReference type="PROSITE" id="PS00211">
    <property type="entry name" value="ABC_TRANSPORTER_1"/>
    <property type="match status" value="1"/>
</dbReference>
<dbReference type="AlphaFoldDB" id="A0A1G6HKA9"/>
<dbReference type="EMBL" id="FMYL01000006">
    <property type="protein sequence ID" value="SDB94689.1"/>
    <property type="molecule type" value="Genomic_DNA"/>
</dbReference>
<feature type="domain" description="ABC transporter" evidence="7">
    <location>
        <begin position="4"/>
        <end position="237"/>
    </location>
</feature>
<evidence type="ECO:0000256" key="1">
    <source>
        <dbReference type="ARBA" id="ARBA00005417"/>
    </source>
</evidence>
<dbReference type="PROSITE" id="PS50893">
    <property type="entry name" value="ABC_TRANSPORTER_2"/>
    <property type="match status" value="1"/>
</dbReference>
<proteinExistence type="inferred from homology"/>
<evidence type="ECO:0000256" key="6">
    <source>
        <dbReference type="ARBA" id="ARBA00037066"/>
    </source>
</evidence>
<dbReference type="Gene3D" id="3.40.50.300">
    <property type="entry name" value="P-loop containing nucleotide triphosphate hydrolases"/>
    <property type="match status" value="1"/>
</dbReference>
<sequence>MTNIYIRELSFQYQNRQILDHINLQFNAERFSVLLGKNGSGKSTLFNLMAGIYPLQQGQILFETQPLQVLKGTQRAKQFGFLAQNHHSVFNFQVLDVVLTGRSAFSGYKPSSTDQDQAFDALKSLDIQHLAQRDYTTLSGGERQLVMIARILTQNPKVIFLDEPTNHLDMYYQAFLMEKLQHLSQQGYTIVAIMHDPNLAFLYADDFFFLKQQQIIKADNKDQATCPIHLQQVYGLAFEQGFVAGEPMVMPKKNTST</sequence>
<keyword evidence="5" id="KW-1278">Translocase</keyword>